<evidence type="ECO:0000256" key="3">
    <source>
        <dbReference type="ARBA" id="ARBA00009419"/>
    </source>
</evidence>
<evidence type="ECO:0000256" key="11">
    <source>
        <dbReference type="PIRSR" id="PIRSR601885-2"/>
    </source>
</evidence>
<keyword evidence="6" id="KW-0223">Dioxygenase</keyword>
<keyword evidence="9" id="KW-0443">Lipid metabolism</keyword>
<dbReference type="InterPro" id="IPR036226">
    <property type="entry name" value="LipOase_C_sf"/>
</dbReference>
<evidence type="ECO:0000256" key="10">
    <source>
        <dbReference type="PIRSR" id="PIRSR601885-1"/>
    </source>
</evidence>
<evidence type="ECO:0000256" key="5">
    <source>
        <dbReference type="ARBA" id="ARBA00022723"/>
    </source>
</evidence>
<evidence type="ECO:0000256" key="6">
    <source>
        <dbReference type="ARBA" id="ARBA00022964"/>
    </source>
</evidence>
<dbReference type="SUPFAM" id="SSF49723">
    <property type="entry name" value="Lipase/lipooxygenase domain (PLAT/LH2 domain)"/>
    <property type="match status" value="1"/>
</dbReference>
<keyword evidence="7" id="KW-0560">Oxidoreductase</keyword>
<evidence type="ECO:0000256" key="2">
    <source>
        <dbReference type="ARBA" id="ARBA00005189"/>
    </source>
</evidence>
<dbReference type="Gene3D" id="3.10.450.60">
    <property type="match status" value="1"/>
</dbReference>
<feature type="binding site" evidence="10">
    <location>
        <position position="364"/>
    </location>
    <ligand>
        <name>Fe cation</name>
        <dbReference type="ChEBI" id="CHEBI:24875"/>
        <note>catalytic</note>
    </ligand>
</feature>
<evidence type="ECO:0008006" key="18">
    <source>
        <dbReference type="Google" id="ProtNLM"/>
    </source>
</evidence>
<name>A0A3Q4H2C5_NEOBR</name>
<dbReference type="PROSITE" id="PS00711">
    <property type="entry name" value="LIPOXYGENASE_1"/>
    <property type="match status" value="1"/>
</dbReference>
<protein>
    <recommendedName>
        <fullName evidence="18">Lipoxygenase domain-containing protein</fullName>
    </recommendedName>
</protein>
<dbReference type="GO" id="GO:0034440">
    <property type="term" value="P:lipid oxidation"/>
    <property type="evidence" value="ECO:0007669"/>
    <property type="project" value="InterPro"/>
</dbReference>
<dbReference type="Pfam" id="PF00305">
    <property type="entry name" value="Lipoxygenase"/>
    <property type="match status" value="2"/>
</dbReference>
<evidence type="ECO:0000256" key="12">
    <source>
        <dbReference type="PIRSR" id="PIRSR601885-3"/>
    </source>
</evidence>
<dbReference type="Ensembl" id="ENSNBRT00000017063.1">
    <property type="protein sequence ID" value="ENSNBRP00000016615.1"/>
    <property type="gene ID" value="ENSNBRG00000012823.1"/>
</dbReference>
<dbReference type="InterPro" id="IPR013819">
    <property type="entry name" value="LipOase_C"/>
</dbReference>
<evidence type="ECO:0000256" key="4">
    <source>
        <dbReference type="ARBA" id="ARBA00022490"/>
    </source>
</evidence>
<dbReference type="OMA" id="DGMKIWQ"/>
<keyword evidence="11" id="KW-0106">Calcium</keyword>
<evidence type="ECO:0000256" key="9">
    <source>
        <dbReference type="ARBA" id="ARBA00023098"/>
    </source>
</evidence>
<dbReference type="PRINTS" id="PR00467">
    <property type="entry name" value="MAMLPOXGNASE"/>
</dbReference>
<keyword evidence="5 10" id="KW-0479">Metal-binding</keyword>
<organism evidence="16 17">
    <name type="scientific">Neolamprologus brichardi</name>
    <name type="common">Fairy cichlid</name>
    <name type="synonym">Lamprologus brichardi</name>
    <dbReference type="NCBI Taxonomy" id="32507"/>
    <lineage>
        <taxon>Eukaryota</taxon>
        <taxon>Metazoa</taxon>
        <taxon>Chordata</taxon>
        <taxon>Craniata</taxon>
        <taxon>Vertebrata</taxon>
        <taxon>Euteleostomi</taxon>
        <taxon>Actinopterygii</taxon>
        <taxon>Neopterygii</taxon>
        <taxon>Teleostei</taxon>
        <taxon>Neoteleostei</taxon>
        <taxon>Acanthomorphata</taxon>
        <taxon>Ovalentaria</taxon>
        <taxon>Cichlomorphae</taxon>
        <taxon>Cichliformes</taxon>
        <taxon>Cichlidae</taxon>
        <taxon>African cichlids</taxon>
        <taxon>Pseudocrenilabrinae</taxon>
        <taxon>Lamprologini</taxon>
        <taxon>Neolamprologus</taxon>
    </lineage>
</organism>
<dbReference type="InterPro" id="IPR001885">
    <property type="entry name" value="LipOase_mml"/>
</dbReference>
<evidence type="ECO:0000313" key="17">
    <source>
        <dbReference type="Proteomes" id="UP000261580"/>
    </source>
</evidence>
<dbReference type="GO" id="GO:0005506">
    <property type="term" value="F:iron ion binding"/>
    <property type="evidence" value="ECO:0007669"/>
    <property type="project" value="InterPro"/>
</dbReference>
<feature type="binding site" evidence="10">
    <location>
        <position position="369"/>
    </location>
    <ligand>
        <name>Fe cation</name>
        <dbReference type="ChEBI" id="CHEBI:24875"/>
        <note>catalytic</note>
    </ligand>
</feature>
<evidence type="ECO:0000259" key="14">
    <source>
        <dbReference type="PROSITE" id="PS50095"/>
    </source>
</evidence>
<dbReference type="SUPFAM" id="SSF48484">
    <property type="entry name" value="Lipoxigenase"/>
    <property type="match status" value="1"/>
</dbReference>
<comment type="pathway">
    <text evidence="2">Lipid metabolism.</text>
</comment>
<dbReference type="Proteomes" id="UP000261580">
    <property type="component" value="Unassembled WGS sequence"/>
</dbReference>
<dbReference type="InterPro" id="IPR036392">
    <property type="entry name" value="PLAT/LH2_dom_sf"/>
</dbReference>
<dbReference type="PROSITE" id="PS51393">
    <property type="entry name" value="LIPOXYGENASE_3"/>
    <property type="match status" value="1"/>
</dbReference>
<dbReference type="GO" id="GO:0005737">
    <property type="term" value="C:cytoplasm"/>
    <property type="evidence" value="ECO:0007669"/>
    <property type="project" value="UniProtKB-SubCell"/>
</dbReference>
<proteinExistence type="inferred from homology"/>
<keyword evidence="17" id="KW-1185">Reference proteome</keyword>
<reference evidence="16" key="1">
    <citation type="submission" date="2025-08" db="UniProtKB">
        <authorList>
            <consortium name="Ensembl"/>
        </authorList>
    </citation>
    <scope>IDENTIFICATION</scope>
</reference>
<dbReference type="InterPro" id="IPR001024">
    <property type="entry name" value="PLAT/LH2_dom"/>
</dbReference>
<comment type="cofactor">
    <cofactor evidence="10">
        <name>Fe cation</name>
        <dbReference type="ChEBI" id="CHEBI:24875"/>
    </cofactor>
    <text evidence="10">Binds 1 Fe cation per subunit.</text>
</comment>
<dbReference type="SMART" id="SM00308">
    <property type="entry name" value="LH2"/>
    <property type="match status" value="1"/>
</dbReference>
<evidence type="ECO:0000313" key="16">
    <source>
        <dbReference type="Ensembl" id="ENSNBRP00000016615.1"/>
    </source>
</evidence>
<reference evidence="16" key="2">
    <citation type="submission" date="2025-09" db="UniProtKB">
        <authorList>
            <consortium name="Ensembl"/>
        </authorList>
    </citation>
    <scope>IDENTIFICATION</scope>
</reference>
<sequence length="613" mass="70202">MVQYEVTVLTGDRLNSTTLNNVFIKLVGTDGESDRKWLMGLKGASSFVRGAVSKFKVSCSTSLGKLVLIELDKKSLPLFPEDSWFCAKVEVKSPEGDIYSFPIYRWIADSKVHRFREGKVFEDNHHLGRYSRQQEIQQREEDYRWDAYAEKMPHSMKAKNPSSLPYEVQFSFTKDSEFFYTASTGLTELKLKGLDNRKEKWDNIDSINRVFCCKKTEISEYVQEHWKEDAFFGYQFLNGVNPMLIQLCTALPSNFPVTDDMVFPHGRCSLADEMKKGNIFLCDYKHLDGVKANTINGKKQYLMAPLVLLHKDPHDKLMPIAIQLKQTPSDDNPIFLPTDSEYDWLIAKIFVRSADFNEHQLNVHLLRTHLLAEVFAVSLLRNVPMVHPLSLCIPDDIAERGVEAVPNFYYRDDGLKIWDIIHRFVQGILNYYYKTDSEVEQDSELQKWILDIFEHGFLSQAETGIPQRFTCVTELVKFVTMVIFTCSAQHAAVNSGQFDYGGWMPNTPISLQLPPPTTKGTTSEATMLATFPDVNVTVQGMATLWLLSKQSSDFVPLGQYPEDHFTEEIPRKILKDFQMELEDLSGAIKARNKQLEMPYTCMDPAEIENSVAI</sequence>
<dbReference type="InterPro" id="IPR000907">
    <property type="entry name" value="LipOase"/>
</dbReference>
<dbReference type="STRING" id="32507.ENSNBRP00000016615"/>
<dbReference type="InterPro" id="IPR020833">
    <property type="entry name" value="LipOase_Fe_BS"/>
</dbReference>
<dbReference type="GeneTree" id="ENSGT00940000156796"/>
<dbReference type="Gene3D" id="1.20.245.10">
    <property type="entry name" value="Lipoxygenase-1, Domain 5"/>
    <property type="match status" value="3"/>
</dbReference>
<comment type="similarity">
    <text evidence="3">Belongs to the lipoxygenase family.</text>
</comment>
<evidence type="ECO:0000256" key="8">
    <source>
        <dbReference type="ARBA" id="ARBA00023004"/>
    </source>
</evidence>
<feature type="site" description="Essential for stabilizing binding to COTL1" evidence="12">
    <location>
        <position position="106"/>
    </location>
</feature>
<dbReference type="Pfam" id="PF01477">
    <property type="entry name" value="PLAT"/>
    <property type="match status" value="1"/>
</dbReference>
<feature type="binding site" evidence="10">
    <location>
        <position position="613"/>
    </location>
    <ligand>
        <name>Fe cation</name>
        <dbReference type="ChEBI" id="CHEBI:24875"/>
        <note>catalytic</note>
    </ligand>
</feature>
<evidence type="ECO:0000256" key="1">
    <source>
        <dbReference type="ARBA" id="ARBA00004496"/>
    </source>
</evidence>
<evidence type="ECO:0000259" key="15">
    <source>
        <dbReference type="PROSITE" id="PS51393"/>
    </source>
</evidence>
<comment type="caution">
    <text evidence="13">Lacks conserved residue(s) required for the propagation of feature annotation.</text>
</comment>
<evidence type="ECO:0000256" key="7">
    <source>
        <dbReference type="ARBA" id="ARBA00023002"/>
    </source>
</evidence>
<feature type="domain" description="Lipoxygenase" evidence="15">
    <location>
        <begin position="118"/>
        <end position="613"/>
    </location>
</feature>
<keyword evidence="8 10" id="KW-0408">Iron</keyword>
<feature type="binding site" evidence="10">
    <location>
        <position position="490"/>
    </location>
    <ligand>
        <name>Fe cation</name>
        <dbReference type="ChEBI" id="CHEBI:24875"/>
        <note>catalytic</note>
    </ligand>
</feature>
<accession>A0A3Q4H2C5</accession>
<dbReference type="Gene3D" id="2.60.60.20">
    <property type="entry name" value="PLAT/LH2 domain"/>
    <property type="match status" value="1"/>
</dbReference>
<dbReference type="PANTHER" id="PTHR11771">
    <property type="entry name" value="LIPOXYGENASE"/>
    <property type="match status" value="1"/>
</dbReference>
<keyword evidence="4" id="KW-0963">Cytoplasm</keyword>
<dbReference type="PROSITE" id="PS50095">
    <property type="entry name" value="PLAT"/>
    <property type="match status" value="1"/>
</dbReference>
<dbReference type="AlphaFoldDB" id="A0A3Q4H2C5"/>
<dbReference type="GO" id="GO:0016702">
    <property type="term" value="F:oxidoreductase activity, acting on single donors with incorporation of molecular oxygen, incorporation of two atoms of oxygen"/>
    <property type="evidence" value="ECO:0007669"/>
    <property type="project" value="InterPro"/>
</dbReference>
<feature type="domain" description="PLAT" evidence="14">
    <location>
        <begin position="2"/>
        <end position="121"/>
    </location>
</feature>
<feature type="binding site" evidence="11">
    <location>
        <position position="82"/>
    </location>
    <ligand>
        <name>Ca(2+)</name>
        <dbReference type="ChEBI" id="CHEBI:29108"/>
        <label>1</label>
    </ligand>
</feature>
<comment type="subcellular location">
    <subcellularLocation>
        <location evidence="1">Cytoplasm</location>
    </subcellularLocation>
</comment>
<evidence type="ECO:0000256" key="13">
    <source>
        <dbReference type="PROSITE-ProRule" id="PRU00152"/>
    </source>
</evidence>